<dbReference type="Proteomes" id="UP001153076">
    <property type="component" value="Unassembled WGS sequence"/>
</dbReference>
<evidence type="ECO:0000256" key="2">
    <source>
        <dbReference type="SAM" id="MobiDB-lite"/>
    </source>
</evidence>
<dbReference type="AlphaFoldDB" id="A0A9Q1GVE5"/>
<evidence type="ECO:0000256" key="1">
    <source>
        <dbReference type="SAM" id="Coils"/>
    </source>
</evidence>
<keyword evidence="1" id="KW-0175">Coiled coil</keyword>
<accession>A0A9Q1GVE5</accession>
<proteinExistence type="predicted"/>
<evidence type="ECO:0000313" key="4">
    <source>
        <dbReference type="Proteomes" id="UP001153076"/>
    </source>
</evidence>
<protein>
    <submittedName>
        <fullName evidence="3">Uncharacterized protein</fullName>
    </submittedName>
</protein>
<feature type="compositionally biased region" description="Basic and acidic residues" evidence="2">
    <location>
        <begin position="29"/>
        <end position="47"/>
    </location>
</feature>
<feature type="region of interest" description="Disordered" evidence="2">
    <location>
        <begin position="18"/>
        <end position="47"/>
    </location>
</feature>
<gene>
    <name evidence="3" type="ORF">Cgig2_025243</name>
</gene>
<reference evidence="3" key="1">
    <citation type="submission" date="2022-04" db="EMBL/GenBank/DDBJ databases">
        <title>Carnegiea gigantea Genome sequencing and assembly v2.</title>
        <authorList>
            <person name="Copetti D."/>
            <person name="Sanderson M.J."/>
            <person name="Burquez A."/>
            <person name="Wojciechowski M.F."/>
        </authorList>
    </citation>
    <scope>NUCLEOTIDE SEQUENCE</scope>
    <source>
        <strain evidence="3">SGP5-SGP5p</strain>
        <tissue evidence="3">Aerial part</tissue>
    </source>
</reference>
<feature type="coiled-coil region" evidence="1">
    <location>
        <begin position="181"/>
        <end position="222"/>
    </location>
</feature>
<dbReference type="EMBL" id="JAKOGI010001232">
    <property type="protein sequence ID" value="KAJ8426838.1"/>
    <property type="molecule type" value="Genomic_DNA"/>
</dbReference>
<evidence type="ECO:0000313" key="3">
    <source>
        <dbReference type="EMBL" id="KAJ8426838.1"/>
    </source>
</evidence>
<keyword evidence="4" id="KW-1185">Reference proteome</keyword>
<organism evidence="3 4">
    <name type="scientific">Carnegiea gigantea</name>
    <dbReference type="NCBI Taxonomy" id="171969"/>
    <lineage>
        <taxon>Eukaryota</taxon>
        <taxon>Viridiplantae</taxon>
        <taxon>Streptophyta</taxon>
        <taxon>Embryophyta</taxon>
        <taxon>Tracheophyta</taxon>
        <taxon>Spermatophyta</taxon>
        <taxon>Magnoliopsida</taxon>
        <taxon>eudicotyledons</taxon>
        <taxon>Gunneridae</taxon>
        <taxon>Pentapetalae</taxon>
        <taxon>Caryophyllales</taxon>
        <taxon>Cactineae</taxon>
        <taxon>Cactaceae</taxon>
        <taxon>Cactoideae</taxon>
        <taxon>Echinocereeae</taxon>
        <taxon>Carnegiea</taxon>
    </lineage>
</organism>
<comment type="caution">
    <text evidence="3">The sequence shown here is derived from an EMBL/GenBank/DDBJ whole genome shotgun (WGS) entry which is preliminary data.</text>
</comment>
<dbReference type="OrthoDB" id="1939467at2759"/>
<sequence length="238" mass="27473">MWSKKRYEVRREGQRVMGHRKGFGVKGKGKVEEVKRRSTNDEREDAGRQQAVDMNIGHHCRWTQYALLQARNPESKCFKLGQREVPFSHFDVALLTGFPATGKRVAFERNDGDSEVEEVLNGAMEEREANNIIGRVALFKKLYTFLAIIPVIEVRDDERRIEAVEALIMSEDYSAYVEDGIMSMEERLRRARDALKKEREVLAKEKEAHAVMKKELAELKEAVAMKTTIDDILEFARI</sequence>
<name>A0A9Q1GVE5_9CARY</name>